<dbReference type="Proteomes" id="UP000823872">
    <property type="component" value="Chromosome X"/>
</dbReference>
<evidence type="ECO:0000256" key="13">
    <source>
        <dbReference type="ARBA" id="ARBA00023157"/>
    </source>
</evidence>
<name>A0ABI7VS97_FELCA</name>
<comment type="function">
    <text evidence="1">TRAP proteins are part of a complex whose function is to bind calcium to the ER membrane and thereby regulate the retention of ER resident proteins.</text>
</comment>
<evidence type="ECO:0000256" key="10">
    <source>
        <dbReference type="ARBA" id="ARBA00022843"/>
    </source>
</evidence>
<evidence type="ECO:0000256" key="11">
    <source>
        <dbReference type="ARBA" id="ARBA00022989"/>
    </source>
</evidence>
<evidence type="ECO:0000256" key="5">
    <source>
        <dbReference type="ARBA" id="ARBA00014387"/>
    </source>
</evidence>
<evidence type="ECO:0000256" key="6">
    <source>
        <dbReference type="ARBA" id="ARBA00022499"/>
    </source>
</evidence>
<keyword evidence="10" id="KW-0832">Ubl conjugation</keyword>
<keyword evidence="8" id="KW-0732">Signal</keyword>
<evidence type="ECO:0000256" key="3">
    <source>
        <dbReference type="ARBA" id="ARBA00009294"/>
    </source>
</evidence>
<comment type="subunit">
    <text evidence="4">Heterotetramer of TRAP-alpha, TRAP-beta, TRAP-delta and TRAP-gamma.</text>
</comment>
<evidence type="ECO:0000256" key="7">
    <source>
        <dbReference type="ARBA" id="ARBA00022692"/>
    </source>
</evidence>
<proteinExistence type="inferred from homology"/>
<evidence type="ECO:0000256" key="1">
    <source>
        <dbReference type="ARBA" id="ARBA00002838"/>
    </source>
</evidence>
<keyword evidence="11" id="KW-1133">Transmembrane helix</keyword>
<sequence length="360" mass="39010">MRQPPFSRGSPVKGYKLCPFPSLGDTGASLGLLPAVGGGTDPCISSPHRLQAAPRLVSAEGAFNKPARAVHSSESRSGCNPKPSRGFRVHRSSHRPQLCSESVLLLPPPPPPTCVLAHLLFFCPYVEVPPVQSLRSPGLPSRPSHHTPSTATALLTECSDLSHIPPDRFQRAPCVSRQGLGSGFGQSLLPPSPAPTSWALRKHVCLLPTAEACVEPQITPSYYTTSDAVISTETVFIVEISLTCKNRVQNMALYADVSGKQFPVTRGQDVGRYQVSWSLDHKSAHAGTYEVRFFDEESYSLLRKAQRNNEDISIIPPLFTVSVDHRGTWNGPWVSTEVLAAAIGLVIYYLAFSAKSHIQA</sequence>
<keyword evidence="9" id="KW-0256">Endoplasmic reticulum</keyword>
<protein>
    <recommendedName>
        <fullName evidence="5">Translocon-associated protein subunit delta</fullName>
    </recommendedName>
    <alternativeName>
        <fullName evidence="14">Signal sequence receptor subunit delta</fullName>
    </alternativeName>
</protein>
<comment type="similarity">
    <text evidence="3">Belongs to the TRAP-delta family.</text>
</comment>
<keyword evidence="12" id="KW-0472">Membrane</keyword>
<evidence type="ECO:0000256" key="9">
    <source>
        <dbReference type="ARBA" id="ARBA00022824"/>
    </source>
</evidence>
<evidence type="ECO:0000256" key="8">
    <source>
        <dbReference type="ARBA" id="ARBA00022729"/>
    </source>
</evidence>
<reference evidence="16" key="3">
    <citation type="submission" date="2025-09" db="UniProtKB">
        <authorList>
            <consortium name="Ensembl"/>
        </authorList>
    </citation>
    <scope>IDENTIFICATION</scope>
    <source>
        <strain evidence="16">breed Abyssinian</strain>
    </source>
</reference>
<accession>A0ABI7VS97</accession>
<dbReference type="PANTHER" id="PTHR12731:SF1">
    <property type="entry name" value="TRANSLOCON-ASSOCIATED PROTEIN SUBUNIT DELTA"/>
    <property type="match status" value="1"/>
</dbReference>
<evidence type="ECO:0000313" key="17">
    <source>
        <dbReference type="Proteomes" id="UP000823872"/>
    </source>
</evidence>
<dbReference type="PANTHER" id="PTHR12731">
    <property type="entry name" value="TRANSLOCON-ASSOCIATED PROTEIN, DELTA SUBUNIT"/>
    <property type="match status" value="1"/>
</dbReference>
<feature type="region of interest" description="Disordered" evidence="15">
    <location>
        <begin position="67"/>
        <end position="87"/>
    </location>
</feature>
<reference evidence="16" key="2">
    <citation type="submission" date="2025-08" db="UniProtKB">
        <authorList>
            <consortium name="Ensembl"/>
        </authorList>
    </citation>
    <scope>IDENTIFICATION</scope>
    <source>
        <strain evidence="16">breed Abyssinian</strain>
    </source>
</reference>
<gene>
    <name evidence="16" type="primary">SSR4</name>
</gene>
<evidence type="ECO:0000256" key="2">
    <source>
        <dbReference type="ARBA" id="ARBA00004115"/>
    </source>
</evidence>
<dbReference type="GeneTree" id="ENSGT00390000008992"/>
<dbReference type="Ensembl" id="ENSFCTT00005001621.1">
    <property type="protein sequence ID" value="ENSFCTP00005000772.1"/>
    <property type="gene ID" value="ENSFCTG00005000627.1"/>
</dbReference>
<evidence type="ECO:0000313" key="16">
    <source>
        <dbReference type="Ensembl" id="ENSFCTP00005000772.1"/>
    </source>
</evidence>
<keyword evidence="13" id="KW-1015">Disulfide bond</keyword>
<evidence type="ECO:0000256" key="4">
    <source>
        <dbReference type="ARBA" id="ARBA00011819"/>
    </source>
</evidence>
<keyword evidence="17" id="KW-1185">Reference proteome</keyword>
<evidence type="ECO:0000256" key="12">
    <source>
        <dbReference type="ARBA" id="ARBA00023136"/>
    </source>
</evidence>
<evidence type="ECO:0000256" key="15">
    <source>
        <dbReference type="SAM" id="MobiDB-lite"/>
    </source>
</evidence>
<keyword evidence="6" id="KW-1017">Isopeptide bond</keyword>
<dbReference type="InterPro" id="IPR008855">
    <property type="entry name" value="TRAP-delta"/>
</dbReference>
<dbReference type="Pfam" id="PF05404">
    <property type="entry name" value="TRAP-delta"/>
    <property type="match status" value="1"/>
</dbReference>
<keyword evidence="7" id="KW-0812">Transmembrane</keyword>
<organism evidence="16 17">
    <name type="scientific">Felis catus</name>
    <name type="common">Cat</name>
    <name type="synonym">Felis silvestris catus</name>
    <dbReference type="NCBI Taxonomy" id="9685"/>
    <lineage>
        <taxon>Eukaryota</taxon>
        <taxon>Metazoa</taxon>
        <taxon>Chordata</taxon>
        <taxon>Craniata</taxon>
        <taxon>Vertebrata</taxon>
        <taxon>Euteleostomi</taxon>
        <taxon>Mammalia</taxon>
        <taxon>Eutheria</taxon>
        <taxon>Laurasiatheria</taxon>
        <taxon>Carnivora</taxon>
        <taxon>Feliformia</taxon>
        <taxon>Felidae</taxon>
        <taxon>Felinae</taxon>
        <taxon>Felis</taxon>
    </lineage>
</organism>
<evidence type="ECO:0000256" key="14">
    <source>
        <dbReference type="ARBA" id="ARBA00031791"/>
    </source>
</evidence>
<reference evidence="16 17" key="1">
    <citation type="submission" date="2021-02" db="EMBL/GenBank/DDBJ databases">
        <title>Safari Cat Assemblies.</title>
        <authorList>
            <person name="Bredemeyer K.R."/>
            <person name="Murphy W.J."/>
        </authorList>
    </citation>
    <scope>NUCLEOTIDE SEQUENCE [LARGE SCALE GENOMIC DNA]</scope>
</reference>
<comment type="subcellular location">
    <subcellularLocation>
        <location evidence="2">Endoplasmic reticulum membrane</location>
        <topology evidence="2">Single-pass type I membrane protein</topology>
    </subcellularLocation>
</comment>